<dbReference type="PANTHER" id="PTHR36109">
    <property type="entry name" value="MEMBRANE PROTEIN-RELATED"/>
    <property type="match status" value="1"/>
</dbReference>
<dbReference type="PANTHER" id="PTHR36109:SF2">
    <property type="entry name" value="MEMBRANE PROTEIN"/>
    <property type="match status" value="1"/>
</dbReference>
<keyword evidence="1" id="KW-0812">Transmembrane</keyword>
<evidence type="ECO:0008006" key="4">
    <source>
        <dbReference type="Google" id="ProtNLM"/>
    </source>
</evidence>
<accession>A0A936YZ73</accession>
<keyword evidence="1" id="KW-1133">Transmembrane helix</keyword>
<gene>
    <name evidence="2" type="ORF">JJ685_13660</name>
</gene>
<reference evidence="2 3" key="1">
    <citation type="journal article" date="2017" name="Int. J. Syst. Evol. Microbiol.">
        <title>Ramlibacter monticola sp. nov., isolated from forest soil.</title>
        <authorList>
            <person name="Chaudhary D.K."/>
            <person name="Kim J."/>
        </authorList>
    </citation>
    <scope>NUCLEOTIDE SEQUENCE [LARGE SCALE GENOMIC DNA]</scope>
    <source>
        <strain evidence="2 3">KACC 19175</strain>
    </source>
</reference>
<feature type="transmembrane region" description="Helical" evidence="1">
    <location>
        <begin position="108"/>
        <end position="128"/>
    </location>
</feature>
<evidence type="ECO:0000256" key="1">
    <source>
        <dbReference type="SAM" id="Phobius"/>
    </source>
</evidence>
<comment type="caution">
    <text evidence="2">The sequence shown here is derived from an EMBL/GenBank/DDBJ whole genome shotgun (WGS) entry which is preliminary data.</text>
</comment>
<dbReference type="RefSeq" id="WP_201674821.1">
    <property type="nucleotide sequence ID" value="NZ_JAEQNE010000003.1"/>
</dbReference>
<keyword evidence="3" id="KW-1185">Reference proteome</keyword>
<dbReference type="Proteomes" id="UP000599109">
    <property type="component" value="Unassembled WGS sequence"/>
</dbReference>
<dbReference type="AlphaFoldDB" id="A0A936YZ73"/>
<feature type="transmembrane region" description="Helical" evidence="1">
    <location>
        <begin position="82"/>
        <end position="102"/>
    </location>
</feature>
<proteinExistence type="predicted"/>
<evidence type="ECO:0000313" key="3">
    <source>
        <dbReference type="Proteomes" id="UP000599109"/>
    </source>
</evidence>
<keyword evidence="1" id="KW-0472">Membrane</keyword>
<name>A0A936YZ73_9BURK</name>
<organism evidence="2 3">
    <name type="scientific">Ramlibacter monticola</name>
    <dbReference type="NCBI Taxonomy" id="1926872"/>
    <lineage>
        <taxon>Bacteria</taxon>
        <taxon>Pseudomonadati</taxon>
        <taxon>Pseudomonadota</taxon>
        <taxon>Betaproteobacteria</taxon>
        <taxon>Burkholderiales</taxon>
        <taxon>Comamonadaceae</taxon>
        <taxon>Ramlibacter</taxon>
    </lineage>
</organism>
<evidence type="ECO:0000313" key="2">
    <source>
        <dbReference type="EMBL" id="MBL0392180.1"/>
    </source>
</evidence>
<protein>
    <recommendedName>
        <fullName evidence="4">DUF1269 domain-containing protein</fullName>
    </recommendedName>
</protein>
<sequence length="179" mass="18361">MTAAPGGKRRMITGLFDTGERAARAYQACVERGYEIGDVNAVMSEATRQRCFADDSDITTLLAQRKAEGGELGGPTGGRVEILVTVAAAVTAALVVPALGFVAAGPLAAALGAAGAAGLASGLVGALADWGIPEKRVRQYESGIREGGILMMVEPRSEEDARAIEMQWKALGGRDVSGG</sequence>
<dbReference type="EMBL" id="JAEQNE010000003">
    <property type="protein sequence ID" value="MBL0392180.1"/>
    <property type="molecule type" value="Genomic_DNA"/>
</dbReference>
<dbReference type="InterPro" id="IPR052948">
    <property type="entry name" value="Low_temp-induced_all0457"/>
</dbReference>